<feature type="transmembrane region" description="Helical" evidence="17">
    <location>
        <begin position="526"/>
        <end position="552"/>
    </location>
</feature>
<dbReference type="InterPro" id="IPR037272">
    <property type="entry name" value="SNS_sf"/>
</dbReference>
<feature type="region of interest" description="Disordered" evidence="16">
    <location>
        <begin position="569"/>
        <end position="595"/>
    </location>
</feature>
<evidence type="ECO:0000256" key="15">
    <source>
        <dbReference type="PIRSR" id="PIRSR600175-1"/>
    </source>
</evidence>
<keyword evidence="11" id="KW-0325">Glycoprotein</keyword>
<name>A0A8T0EAH4_ARGBR</name>
<evidence type="ECO:0000256" key="7">
    <source>
        <dbReference type="ARBA" id="ARBA00022989"/>
    </source>
</evidence>
<comment type="subcellular location">
    <subcellularLocation>
        <location evidence="1">Membrane</location>
        <topology evidence="1">Multi-pass membrane protein</topology>
    </subcellularLocation>
</comment>
<evidence type="ECO:0000256" key="4">
    <source>
        <dbReference type="ARBA" id="ARBA00022692"/>
    </source>
</evidence>
<sequence>MQDKPYQLNEVANGYEYDRRKDTFSAPAITLGKAERGASKSEKEEDVPTRGKWGKSIQSLLLCISMSVGLGNVWRFPNVAYNNGGGAFLIPYLLLLVIIGRPLYYLELILGQFSSQGPIKLWRVVPAFKGIGYAQVLSVSFVVVFYNYLMALSIFYIYSSMRTCLPWTECNHPNLTTNSSNMTPAEYFWRNEVLEEDPDNPDTFTHISWKLAVCLLITWTLVYISVVQGTDSLGKMAYFTAIFPYVVLTALLIVALQEEGSLEGIKFFFKPELSKLKEITVWYRACEQSFFSLAIGYGNIVMIASYNKFTNNVYRDAIIISLLDTFTNVLAGSVIFAVLGTLAFQKDLPIDKVVNHQDLGLAFIIYPQALADIKIVPQLWSTLFFVMLFTLGIGSSMSQIETILTVIKDKFPNLRERKGYLALGVSVLFFSLGLPLTTNVGQHILVLLNNYGVGAAVYVYATLTVIGITWIYGIRNFSNDVRFMLGSTPGIFWKTTWTFTAPVALTIIFIYGNLPQEDGPKNSLPLWAEIAGWVLAAAAVFQIPIWGVYVIYRNPEKTLMKKLRSSFKATKDWGPSDPDDKKRWLEMKRSPEEYKEQQRDVMFVSAVYNESFEGDVF</sequence>
<feature type="transmembrane region" description="Helical" evidence="17">
    <location>
        <begin position="318"/>
        <end position="344"/>
    </location>
</feature>
<feature type="transmembrane region" description="Helical" evidence="17">
    <location>
        <begin position="419"/>
        <end position="437"/>
    </location>
</feature>
<feature type="transmembrane region" description="Helical" evidence="17">
    <location>
        <begin position="457"/>
        <end position="474"/>
    </location>
</feature>
<reference evidence="18" key="2">
    <citation type="submission" date="2020-06" db="EMBL/GenBank/DDBJ databases">
        <authorList>
            <person name="Sheffer M."/>
        </authorList>
    </citation>
    <scope>NUCLEOTIDE SEQUENCE</scope>
</reference>
<evidence type="ECO:0000256" key="3">
    <source>
        <dbReference type="ARBA" id="ARBA00022448"/>
    </source>
</evidence>
<keyword evidence="3" id="KW-0813">Transport</keyword>
<reference evidence="18" key="1">
    <citation type="journal article" date="2020" name="bioRxiv">
        <title>Chromosome-level reference genome of the European wasp spider Argiope bruennichi: a resource for studies on range expansion and evolutionary adaptation.</title>
        <authorList>
            <person name="Sheffer M.M."/>
            <person name="Hoppe A."/>
            <person name="Krehenwinkel H."/>
            <person name="Uhl G."/>
            <person name="Kuss A.W."/>
            <person name="Jensen L."/>
            <person name="Jensen C."/>
            <person name="Gillespie R.G."/>
            <person name="Hoff K.J."/>
            <person name="Prost S."/>
        </authorList>
    </citation>
    <scope>NUCLEOTIDE SEQUENCE</scope>
</reference>
<evidence type="ECO:0000256" key="9">
    <source>
        <dbReference type="ARBA" id="ARBA00023065"/>
    </source>
</evidence>
<evidence type="ECO:0000256" key="8">
    <source>
        <dbReference type="ARBA" id="ARBA00023053"/>
    </source>
</evidence>
<evidence type="ECO:0000256" key="6">
    <source>
        <dbReference type="ARBA" id="ARBA00022970"/>
    </source>
</evidence>
<proteinExistence type="inferred from homology"/>
<evidence type="ECO:0000256" key="17">
    <source>
        <dbReference type="SAM" id="Phobius"/>
    </source>
</evidence>
<feature type="transmembrane region" description="Helical" evidence="17">
    <location>
        <begin position="495"/>
        <end position="514"/>
    </location>
</feature>
<dbReference type="GO" id="GO:0015179">
    <property type="term" value="F:L-amino acid transmembrane transporter activity"/>
    <property type="evidence" value="ECO:0007669"/>
    <property type="project" value="TreeGrafter"/>
</dbReference>
<keyword evidence="6" id="KW-0029">Amino-acid transport</keyword>
<evidence type="ECO:0000256" key="12">
    <source>
        <dbReference type="ARBA" id="ARBA00023201"/>
    </source>
</evidence>
<dbReference type="InterPro" id="IPR000175">
    <property type="entry name" value="Na/ntran_symport"/>
</dbReference>
<evidence type="ECO:0000313" key="18">
    <source>
        <dbReference type="EMBL" id="KAF8767451.1"/>
    </source>
</evidence>
<feature type="region of interest" description="Disordered" evidence="16">
    <location>
        <begin position="29"/>
        <end position="50"/>
    </location>
</feature>
<feature type="binding site" evidence="15">
    <location>
        <position position="72"/>
    </location>
    <ligand>
        <name>Na(+)</name>
        <dbReference type="ChEBI" id="CHEBI:29101"/>
        <label>1</label>
    </ligand>
</feature>
<dbReference type="PANTHER" id="PTHR11616">
    <property type="entry name" value="SODIUM/CHLORIDE DEPENDENT TRANSPORTER"/>
    <property type="match status" value="1"/>
</dbReference>
<protein>
    <recommendedName>
        <fullName evidence="14">Sodium-dependent nutrient amino acid transporter 1</fullName>
    </recommendedName>
</protein>
<evidence type="ECO:0000256" key="13">
    <source>
        <dbReference type="ARBA" id="ARBA00037785"/>
    </source>
</evidence>
<accession>A0A8T0EAH4</accession>
<keyword evidence="4 17" id="KW-0812">Transmembrane</keyword>
<dbReference type="PROSITE" id="PS50267">
    <property type="entry name" value="NA_NEUROTRAN_SYMP_3"/>
    <property type="match status" value="1"/>
</dbReference>
<keyword evidence="5" id="KW-0769">Symport</keyword>
<dbReference type="PRINTS" id="PR00176">
    <property type="entry name" value="NANEUSMPORT"/>
</dbReference>
<comment type="caution">
    <text evidence="18">The sequence shown here is derived from an EMBL/GenBank/DDBJ whole genome shotgun (WGS) entry which is preliminary data.</text>
</comment>
<evidence type="ECO:0000256" key="16">
    <source>
        <dbReference type="SAM" id="MobiDB-lite"/>
    </source>
</evidence>
<dbReference type="GO" id="GO:0046872">
    <property type="term" value="F:metal ion binding"/>
    <property type="evidence" value="ECO:0007669"/>
    <property type="project" value="UniProtKB-KW"/>
</dbReference>
<feature type="compositionally biased region" description="Basic and acidic residues" evidence="16">
    <location>
        <begin position="33"/>
        <end position="49"/>
    </location>
</feature>
<keyword evidence="19" id="KW-1185">Reference proteome</keyword>
<evidence type="ECO:0000256" key="10">
    <source>
        <dbReference type="ARBA" id="ARBA00023136"/>
    </source>
</evidence>
<feature type="binding site" evidence="15">
    <location>
        <position position="68"/>
    </location>
    <ligand>
        <name>Na(+)</name>
        <dbReference type="ChEBI" id="CHEBI:29101"/>
        <label>1</label>
    </ligand>
</feature>
<keyword evidence="9" id="KW-0406">Ion transport</keyword>
<dbReference type="EMBL" id="JABXBU010002230">
    <property type="protein sequence ID" value="KAF8767451.1"/>
    <property type="molecule type" value="Genomic_DNA"/>
</dbReference>
<dbReference type="PANTHER" id="PTHR11616:SF321">
    <property type="entry name" value="SODIUM-DEPENDENT NUTRIENT AMINO ACID TRANSPORTER 1-RELATED"/>
    <property type="match status" value="1"/>
</dbReference>
<dbReference type="CDD" id="cd10324">
    <property type="entry name" value="SLC6sbd"/>
    <property type="match status" value="1"/>
</dbReference>
<feature type="transmembrane region" description="Helical" evidence="17">
    <location>
        <begin position="89"/>
        <end position="110"/>
    </location>
</feature>
<feature type="transmembrane region" description="Helical" evidence="17">
    <location>
        <begin position="59"/>
        <end position="77"/>
    </location>
</feature>
<dbReference type="GO" id="GO:0005283">
    <property type="term" value="F:amino acid:sodium symporter activity"/>
    <property type="evidence" value="ECO:0007669"/>
    <property type="project" value="TreeGrafter"/>
</dbReference>
<dbReference type="SUPFAM" id="SSF161070">
    <property type="entry name" value="SNF-like"/>
    <property type="match status" value="1"/>
</dbReference>
<keyword evidence="7 17" id="KW-1133">Transmembrane helix</keyword>
<feature type="transmembrane region" description="Helical" evidence="17">
    <location>
        <begin position="131"/>
        <end position="158"/>
    </location>
</feature>
<feature type="transmembrane region" description="Helical" evidence="17">
    <location>
        <begin position="383"/>
        <end position="407"/>
    </location>
</feature>
<feature type="transmembrane region" description="Helical" evidence="17">
    <location>
        <begin position="236"/>
        <end position="256"/>
    </location>
</feature>
<dbReference type="AlphaFoldDB" id="A0A8T0EAH4"/>
<evidence type="ECO:0000256" key="2">
    <source>
        <dbReference type="ARBA" id="ARBA00006459"/>
    </source>
</evidence>
<evidence type="ECO:0000256" key="5">
    <source>
        <dbReference type="ARBA" id="ARBA00022847"/>
    </source>
</evidence>
<evidence type="ECO:0000256" key="1">
    <source>
        <dbReference type="ARBA" id="ARBA00004141"/>
    </source>
</evidence>
<comment type="function">
    <text evidence="13">Unusual broad substrate spectrum amino acid:sodium cotransporter that promotes absorption of the D isomers of essential amino acids. Neutral amino acids are the preferred substrates, especially methionine and phenylalanine.</text>
</comment>
<organism evidence="18 19">
    <name type="scientific">Argiope bruennichi</name>
    <name type="common">Wasp spider</name>
    <name type="synonym">Aranea bruennichi</name>
    <dbReference type="NCBI Taxonomy" id="94029"/>
    <lineage>
        <taxon>Eukaryota</taxon>
        <taxon>Metazoa</taxon>
        <taxon>Ecdysozoa</taxon>
        <taxon>Arthropoda</taxon>
        <taxon>Chelicerata</taxon>
        <taxon>Arachnida</taxon>
        <taxon>Araneae</taxon>
        <taxon>Araneomorphae</taxon>
        <taxon>Entelegynae</taxon>
        <taxon>Araneoidea</taxon>
        <taxon>Araneidae</taxon>
        <taxon>Argiope</taxon>
    </lineage>
</organism>
<dbReference type="GO" id="GO:0089718">
    <property type="term" value="P:amino acid import across plasma membrane"/>
    <property type="evidence" value="ECO:0007669"/>
    <property type="project" value="TreeGrafter"/>
</dbReference>
<feature type="transmembrane region" description="Helical" evidence="17">
    <location>
        <begin position="207"/>
        <end position="224"/>
    </location>
</feature>
<evidence type="ECO:0000313" key="19">
    <source>
        <dbReference type="Proteomes" id="UP000807504"/>
    </source>
</evidence>
<keyword evidence="15" id="KW-0479">Metal-binding</keyword>
<dbReference type="Pfam" id="PF00209">
    <property type="entry name" value="SNF"/>
    <property type="match status" value="1"/>
</dbReference>
<feature type="binding site" evidence="15">
    <location>
        <position position="292"/>
    </location>
    <ligand>
        <name>Na(+)</name>
        <dbReference type="ChEBI" id="CHEBI:29101"/>
        <label>1</label>
    </ligand>
</feature>
<keyword evidence="12" id="KW-0739">Sodium transport</keyword>
<feature type="binding site" evidence="15">
    <location>
        <position position="395"/>
    </location>
    <ligand>
        <name>Na(+)</name>
        <dbReference type="ChEBI" id="CHEBI:29101"/>
        <label>1</label>
    </ligand>
</feature>
<feature type="compositionally biased region" description="Basic and acidic residues" evidence="16">
    <location>
        <begin position="578"/>
        <end position="595"/>
    </location>
</feature>
<keyword evidence="8 15" id="KW-0915">Sodium</keyword>
<evidence type="ECO:0000256" key="14">
    <source>
        <dbReference type="ARBA" id="ARBA00040215"/>
    </source>
</evidence>
<gene>
    <name evidence="18" type="ORF">HNY73_020414</name>
</gene>
<keyword evidence="10 17" id="KW-0472">Membrane</keyword>
<dbReference type="GO" id="GO:0005886">
    <property type="term" value="C:plasma membrane"/>
    <property type="evidence" value="ECO:0007669"/>
    <property type="project" value="TreeGrafter"/>
</dbReference>
<dbReference type="Proteomes" id="UP000807504">
    <property type="component" value="Unassembled WGS sequence"/>
</dbReference>
<evidence type="ECO:0000256" key="11">
    <source>
        <dbReference type="ARBA" id="ARBA00023180"/>
    </source>
</evidence>
<feature type="binding site" evidence="15">
    <location>
        <position position="391"/>
    </location>
    <ligand>
        <name>Na(+)</name>
        <dbReference type="ChEBI" id="CHEBI:29101"/>
        <label>1</label>
    </ligand>
</feature>
<comment type="similarity">
    <text evidence="2">Belongs to the sodium:neurotransmitter symporter (SNF) (TC 2.A.22) family.</text>
</comment>